<keyword evidence="4 6" id="KW-0687">Ribonucleoprotein</keyword>
<dbReference type="GO" id="GO:0005840">
    <property type="term" value="C:ribosome"/>
    <property type="evidence" value="ECO:0007669"/>
    <property type="project" value="UniProtKB-KW"/>
</dbReference>
<keyword evidence="6" id="KW-0699">rRNA-binding</keyword>
<accession>A0A0C1HDW6</accession>
<comment type="similarity">
    <text evidence="2 6">Belongs to the universal ribosomal protein uL10 family.</text>
</comment>
<dbReference type="NCBIfam" id="NF000955">
    <property type="entry name" value="PRK00099.1-1"/>
    <property type="match status" value="1"/>
</dbReference>
<evidence type="ECO:0000256" key="3">
    <source>
        <dbReference type="ARBA" id="ARBA00022980"/>
    </source>
</evidence>
<evidence type="ECO:0000256" key="4">
    <source>
        <dbReference type="ARBA" id="ARBA00023274"/>
    </source>
</evidence>
<dbReference type="PANTHER" id="PTHR11560">
    <property type="entry name" value="39S RIBOSOMAL PROTEIN L10, MITOCHONDRIAL"/>
    <property type="match status" value="1"/>
</dbReference>
<dbReference type="PATRIC" id="fig|362787.3.peg.675"/>
<evidence type="ECO:0000256" key="5">
    <source>
        <dbReference type="ARBA" id="ARBA00035202"/>
    </source>
</evidence>
<proteinExistence type="inferred from homology"/>
<reference evidence="7 8" key="1">
    <citation type="journal article" date="2014" name="Mol. Biol. Evol.">
        <title>Massive expansion of Ubiquitination-related gene families within the Chlamydiae.</title>
        <authorList>
            <person name="Domman D."/>
            <person name="Collingro A."/>
            <person name="Lagkouvardos I."/>
            <person name="Gehre L."/>
            <person name="Weinmaier T."/>
            <person name="Rattei T."/>
            <person name="Subtil A."/>
            <person name="Horn M."/>
        </authorList>
    </citation>
    <scope>NUCLEOTIDE SEQUENCE [LARGE SCALE GENOMIC DNA]</scope>
    <source>
        <strain evidence="7 8">EI2</strain>
    </source>
</reference>
<evidence type="ECO:0000256" key="2">
    <source>
        <dbReference type="ARBA" id="ARBA00008889"/>
    </source>
</evidence>
<protein>
    <recommendedName>
        <fullName evidence="5 6">Large ribosomal subunit protein uL10</fullName>
    </recommendedName>
</protein>
<dbReference type="HAMAP" id="MF_00362">
    <property type="entry name" value="Ribosomal_uL10"/>
    <property type="match status" value="1"/>
</dbReference>
<dbReference type="RefSeq" id="WP_011175152.1">
    <property type="nucleotide sequence ID" value="NZ_JAEMUB010000029.1"/>
</dbReference>
<dbReference type="EMBL" id="JSAN01000044">
    <property type="protein sequence ID" value="KIC72948.1"/>
    <property type="molecule type" value="Genomic_DNA"/>
</dbReference>
<sequence>MREEKQLLKQEIIDKIQRYPAFVIMQYAGLTANQANDFRRQLGKIGGDVEVVRKRVLLKAAKDAGLELDVSSLNGHIGLVFLGEDPIEATKTVFKFSQEREKIIQVLGGRFDGQIYSGDDVEKLSKLPSKDEMRAQFLSTLEAPMAQTLAVVEALLASVAYCLDNKSKQGSEEPENSASEA</sequence>
<dbReference type="CDD" id="cd05797">
    <property type="entry name" value="Ribosomal_L10"/>
    <property type="match status" value="1"/>
</dbReference>
<dbReference type="Gene3D" id="3.30.70.1730">
    <property type="match status" value="1"/>
</dbReference>
<dbReference type="GO" id="GO:0006412">
    <property type="term" value="P:translation"/>
    <property type="evidence" value="ECO:0007669"/>
    <property type="project" value="UniProtKB-UniRule"/>
</dbReference>
<evidence type="ECO:0000313" key="8">
    <source>
        <dbReference type="Proteomes" id="UP000031465"/>
    </source>
</evidence>
<dbReference type="Gene3D" id="6.10.250.290">
    <property type="match status" value="1"/>
</dbReference>
<dbReference type="Proteomes" id="UP000031465">
    <property type="component" value="Unassembled WGS sequence"/>
</dbReference>
<name>A0A0C1HDW6_9BACT</name>
<keyword evidence="3 6" id="KW-0689">Ribosomal protein</keyword>
<evidence type="ECO:0000256" key="6">
    <source>
        <dbReference type="HAMAP-Rule" id="MF_00362"/>
    </source>
</evidence>
<dbReference type="Pfam" id="PF00466">
    <property type="entry name" value="Ribosomal_L10"/>
    <property type="match status" value="1"/>
</dbReference>
<dbReference type="SUPFAM" id="SSF160369">
    <property type="entry name" value="Ribosomal protein L10-like"/>
    <property type="match status" value="1"/>
</dbReference>
<comment type="caution">
    <text evidence="7">The sequence shown here is derived from an EMBL/GenBank/DDBJ whole genome shotgun (WGS) entry which is preliminary data.</text>
</comment>
<evidence type="ECO:0000313" key="7">
    <source>
        <dbReference type="EMBL" id="KIC72948.1"/>
    </source>
</evidence>
<organism evidence="7 8">
    <name type="scientific">Candidatus Protochlamydia amoebophila</name>
    <dbReference type="NCBI Taxonomy" id="362787"/>
    <lineage>
        <taxon>Bacteria</taxon>
        <taxon>Pseudomonadati</taxon>
        <taxon>Chlamydiota</taxon>
        <taxon>Chlamydiia</taxon>
        <taxon>Parachlamydiales</taxon>
        <taxon>Parachlamydiaceae</taxon>
        <taxon>Candidatus Protochlamydia</taxon>
    </lineage>
</organism>
<dbReference type="GO" id="GO:1990904">
    <property type="term" value="C:ribonucleoprotein complex"/>
    <property type="evidence" value="ECO:0007669"/>
    <property type="project" value="UniProtKB-KW"/>
</dbReference>
<dbReference type="GO" id="GO:0070180">
    <property type="term" value="F:large ribosomal subunit rRNA binding"/>
    <property type="evidence" value="ECO:0007669"/>
    <property type="project" value="UniProtKB-UniRule"/>
</dbReference>
<dbReference type="InterPro" id="IPR022973">
    <property type="entry name" value="Ribosomal_uL10_bac"/>
</dbReference>
<keyword evidence="6" id="KW-0694">RNA-binding</keyword>
<comment type="subunit">
    <text evidence="6">Part of the ribosomal stalk of the 50S ribosomal subunit. The N-terminus interacts with L11 and the large rRNA to form the base of the stalk. The C-terminus forms an elongated spine to which L12 dimers bind in a sequential fashion forming a multimeric L10(L12)X complex.</text>
</comment>
<comment type="function">
    <text evidence="1 6">Forms part of the ribosomal stalk, playing a central role in the interaction of the ribosome with GTP-bound translation factors.</text>
</comment>
<dbReference type="AlphaFoldDB" id="A0A0C1HDW6"/>
<dbReference type="InterPro" id="IPR043141">
    <property type="entry name" value="Ribosomal_uL10-like_sf"/>
</dbReference>
<gene>
    <name evidence="6 7" type="primary">rplJ</name>
    <name evidence="7" type="ORF">DB44_BX00170</name>
</gene>
<dbReference type="InterPro" id="IPR001790">
    <property type="entry name" value="Ribosomal_uL10"/>
</dbReference>
<dbReference type="InterPro" id="IPR047865">
    <property type="entry name" value="Ribosomal_uL10_bac_type"/>
</dbReference>
<evidence type="ECO:0000256" key="1">
    <source>
        <dbReference type="ARBA" id="ARBA00002633"/>
    </source>
</evidence>
<dbReference type="SMR" id="A0A0C1HDW6"/>
<dbReference type="OMA" id="VRDQKQA"/>